<organism evidence="2 3">
    <name type="scientific">Tetranychus urticae</name>
    <name type="common">Two-spotted spider mite</name>
    <dbReference type="NCBI Taxonomy" id="32264"/>
    <lineage>
        <taxon>Eukaryota</taxon>
        <taxon>Metazoa</taxon>
        <taxon>Ecdysozoa</taxon>
        <taxon>Arthropoda</taxon>
        <taxon>Chelicerata</taxon>
        <taxon>Arachnida</taxon>
        <taxon>Acari</taxon>
        <taxon>Acariformes</taxon>
        <taxon>Trombidiformes</taxon>
        <taxon>Prostigmata</taxon>
        <taxon>Eleutherengona</taxon>
        <taxon>Raphignathae</taxon>
        <taxon>Tetranychoidea</taxon>
        <taxon>Tetranychidae</taxon>
        <taxon>Tetranychus</taxon>
    </lineage>
</organism>
<reference evidence="2" key="2">
    <citation type="submission" date="2015-06" db="UniProtKB">
        <authorList>
            <consortium name="EnsemblMetazoa"/>
        </authorList>
    </citation>
    <scope>IDENTIFICATION</scope>
</reference>
<sequence length="352" mass="41568">MDGHFSSSKPIGVFTWMMRLEGKKLTFMHLLLISASIYLMYCDTSTAETSNVFEKFHLIFRHANLISKILWIVTLRSKRWQYIDLIDLFENQTRCNLGNARVYRHFTKIRRLYSCLFIMYIVQCILMAVFDSFITIIHDPNDYVHFWKILTFGLIKAVSLVVHPLYFQFLVESCLHIHACWLTVEEHIRSLKNIDSRALTIEKIREVRSMYSIAAVITEKMDSFLRFPIAIFFAFLTMANFIFFVQFWNEFSIDKLIHFVWRFNYLLFVIWNMIYIHHLSYKSFDEVYSLSYGKHSFQVNNDVHLFLDRIEQSNVGFSFLKISLITPTFATSLASTTLTFVLSLPSLVEGSI</sequence>
<feature type="transmembrane region" description="Helical" evidence="1">
    <location>
        <begin position="112"/>
        <end position="137"/>
    </location>
</feature>
<dbReference type="EMBL" id="CAEY01000210">
    <property type="status" value="NOT_ANNOTATED_CDS"/>
    <property type="molecule type" value="Genomic_DNA"/>
</dbReference>
<evidence type="ECO:0008006" key="4">
    <source>
        <dbReference type="Google" id="ProtNLM"/>
    </source>
</evidence>
<keyword evidence="3" id="KW-1185">Reference proteome</keyword>
<evidence type="ECO:0000313" key="2">
    <source>
        <dbReference type="EnsemblMetazoa" id="tetur14g01260.1"/>
    </source>
</evidence>
<protein>
    <recommendedName>
        <fullName evidence="4">Gustatory receptor</fullName>
    </recommendedName>
</protein>
<dbReference type="EnsemblMetazoa" id="tetur14g01260.1">
    <property type="protein sequence ID" value="tetur14g01260.1"/>
    <property type="gene ID" value="tetur14g01260"/>
</dbReference>
<keyword evidence="1" id="KW-0812">Transmembrane</keyword>
<evidence type="ECO:0000313" key="3">
    <source>
        <dbReference type="Proteomes" id="UP000015104"/>
    </source>
</evidence>
<feature type="transmembrane region" description="Helical" evidence="1">
    <location>
        <begin position="227"/>
        <end position="247"/>
    </location>
</feature>
<reference evidence="3" key="1">
    <citation type="submission" date="2011-08" db="EMBL/GenBank/DDBJ databases">
        <authorList>
            <person name="Rombauts S."/>
        </authorList>
    </citation>
    <scope>NUCLEOTIDE SEQUENCE</scope>
    <source>
        <strain evidence="3">London</strain>
    </source>
</reference>
<feature type="transmembrane region" description="Helical" evidence="1">
    <location>
        <begin position="259"/>
        <end position="276"/>
    </location>
</feature>
<dbReference type="AlphaFoldDB" id="T1KL58"/>
<keyword evidence="1" id="KW-0472">Membrane</keyword>
<keyword evidence="1" id="KW-1133">Transmembrane helix</keyword>
<evidence type="ECO:0000256" key="1">
    <source>
        <dbReference type="SAM" id="Phobius"/>
    </source>
</evidence>
<accession>T1KL58</accession>
<proteinExistence type="predicted"/>
<feature type="transmembrane region" description="Helical" evidence="1">
    <location>
        <begin position="25"/>
        <end position="41"/>
    </location>
</feature>
<dbReference type="Proteomes" id="UP000015104">
    <property type="component" value="Unassembled WGS sequence"/>
</dbReference>
<dbReference type="HOGENOM" id="CLU_067200_0_0_1"/>
<name>T1KL58_TETUR</name>
<feature type="transmembrane region" description="Helical" evidence="1">
    <location>
        <begin position="149"/>
        <end position="167"/>
    </location>
</feature>